<dbReference type="InterPro" id="IPR016163">
    <property type="entry name" value="Ald_DH_C"/>
</dbReference>
<dbReference type="PROSITE" id="PS00687">
    <property type="entry name" value="ALDEHYDE_DEHYDR_GLU"/>
    <property type="match status" value="1"/>
</dbReference>
<dbReference type="EMBL" id="SOBR01000006">
    <property type="protein sequence ID" value="TDU20381.1"/>
    <property type="molecule type" value="Genomic_DNA"/>
</dbReference>
<keyword evidence="7" id="KW-1185">Reference proteome</keyword>
<gene>
    <name evidence="6" type="ORF">C8E00_10631</name>
</gene>
<feature type="domain" description="Aldehyde dehydrogenase" evidence="5">
    <location>
        <begin position="39"/>
        <end position="499"/>
    </location>
</feature>
<evidence type="ECO:0000313" key="6">
    <source>
        <dbReference type="EMBL" id="TDU20381.1"/>
    </source>
</evidence>
<comment type="caution">
    <text evidence="6">The sequence shown here is derived from an EMBL/GenBank/DDBJ whole genome shotgun (WGS) entry which is preliminary data.</text>
</comment>
<dbReference type="GO" id="GO:0004030">
    <property type="term" value="F:aldehyde dehydrogenase [NAD(P)+] activity"/>
    <property type="evidence" value="ECO:0007669"/>
    <property type="project" value="UniProtKB-ARBA"/>
</dbReference>
<organism evidence="6 7">
    <name type="scientific">Chromohalobacter marismortui</name>
    <dbReference type="NCBI Taxonomy" id="42055"/>
    <lineage>
        <taxon>Bacteria</taxon>
        <taxon>Pseudomonadati</taxon>
        <taxon>Pseudomonadota</taxon>
        <taxon>Gammaproteobacteria</taxon>
        <taxon>Oceanospirillales</taxon>
        <taxon>Halomonadaceae</taxon>
        <taxon>Chromohalobacter</taxon>
    </lineage>
</organism>
<dbReference type="AlphaFoldDB" id="A0A4R7NJB1"/>
<feature type="active site" evidence="3">
    <location>
        <position position="275"/>
    </location>
</feature>
<dbReference type="SUPFAM" id="SSF53720">
    <property type="entry name" value="ALDH-like"/>
    <property type="match status" value="1"/>
</dbReference>
<dbReference type="Gene3D" id="3.40.309.10">
    <property type="entry name" value="Aldehyde Dehydrogenase, Chain A, domain 2"/>
    <property type="match status" value="1"/>
</dbReference>
<comment type="similarity">
    <text evidence="1 4">Belongs to the aldehyde dehydrogenase family.</text>
</comment>
<dbReference type="InterPro" id="IPR029510">
    <property type="entry name" value="Ald_DH_CS_GLU"/>
</dbReference>
<dbReference type="Proteomes" id="UP000295380">
    <property type="component" value="Unassembled WGS sequence"/>
</dbReference>
<dbReference type="FunFam" id="3.40.309.10:FF:000012">
    <property type="entry name" value="Betaine aldehyde dehydrogenase"/>
    <property type="match status" value="1"/>
</dbReference>
<dbReference type="RefSeq" id="WP_243833192.1">
    <property type="nucleotide sequence ID" value="NZ_SOBR01000006.1"/>
</dbReference>
<dbReference type="InterPro" id="IPR015590">
    <property type="entry name" value="Aldehyde_DH_dom"/>
</dbReference>
<dbReference type="FunFam" id="3.40.605.10:FF:000001">
    <property type="entry name" value="Aldehyde dehydrogenase 1"/>
    <property type="match status" value="1"/>
</dbReference>
<evidence type="ECO:0000313" key="7">
    <source>
        <dbReference type="Proteomes" id="UP000295380"/>
    </source>
</evidence>
<dbReference type="Pfam" id="PF00171">
    <property type="entry name" value="Aldedh"/>
    <property type="match status" value="1"/>
</dbReference>
<dbReference type="PANTHER" id="PTHR11699">
    <property type="entry name" value="ALDEHYDE DEHYDROGENASE-RELATED"/>
    <property type="match status" value="1"/>
</dbReference>
<evidence type="ECO:0000256" key="2">
    <source>
        <dbReference type="ARBA" id="ARBA00023002"/>
    </source>
</evidence>
<evidence type="ECO:0000256" key="1">
    <source>
        <dbReference type="ARBA" id="ARBA00009986"/>
    </source>
</evidence>
<reference evidence="6 7" key="1">
    <citation type="submission" date="2019-03" db="EMBL/GenBank/DDBJ databases">
        <title>Genomic Encyclopedia of Type Strains, Phase IV (KMG-IV): sequencing the most valuable type-strain genomes for metagenomic binning, comparative biology and taxonomic classification.</title>
        <authorList>
            <person name="Goeker M."/>
        </authorList>
    </citation>
    <scope>NUCLEOTIDE SEQUENCE [LARGE SCALE GENOMIC DNA]</scope>
    <source>
        <strain evidence="6 7">DSM 6770</strain>
    </source>
</reference>
<evidence type="ECO:0000259" key="5">
    <source>
        <dbReference type="Pfam" id="PF00171"/>
    </source>
</evidence>
<dbReference type="InterPro" id="IPR016162">
    <property type="entry name" value="Ald_DH_N"/>
</dbReference>
<proteinExistence type="inferred from homology"/>
<dbReference type="CDD" id="cd07112">
    <property type="entry name" value="ALDH_GABALDH-PuuC"/>
    <property type="match status" value="1"/>
</dbReference>
<evidence type="ECO:0000256" key="4">
    <source>
        <dbReference type="RuleBase" id="RU003345"/>
    </source>
</evidence>
<sequence length="504" mass="53369">MSSTSMSSPPTPPTHADWQHRAATLSLEGAAYIDGHRYVTRQGESLASINPMTGTSLTAIAACGPADIDVAVDAARRAFELGAWSRAEPTTRRRGLQALAAQVRDHAEELALLDSLEVGKCIHEALDDVEEAALLFDWFGELQDKCYDQLAPSPNNVQATVAHEPLGVVATVVPWNFPLHNAAVKLAPALAAGNSVVLKPAEESSLSALRLAELATQAGLPPGVLNVVPGYGHVAGEALGRHAGVDALGFTGSTEIGKRFLVYSGESNMKPVWLECGGKSPHLVFDDCPDLEAAVDNAVAGIFTNAGQVCSAHSRLLLQEGIAERFLEALQARIATLVPGDPLDPATTLGPLVSQAQFDKVRDYLAVGKHEATLLCGGETLQAAGGALFVAPTVFIDVEPHHRLFQEEIFGPVLSVTRFSDERQGVTLANASQYGLAASLWTADLGRAHRLCDALQAGTVTVNGVDAVSPQTPFGGMKQSGIGRDYALAGMHKYMALKTRWIHY</sequence>
<protein>
    <submittedName>
        <fullName evidence="6">Gamma-glutamyl-gamma-aminobutyraldehyde dehydrogenase</fullName>
    </submittedName>
</protein>
<evidence type="ECO:0000256" key="3">
    <source>
        <dbReference type="PROSITE-ProRule" id="PRU10007"/>
    </source>
</evidence>
<name>A0A4R7NJB1_9GAMM</name>
<dbReference type="Gene3D" id="3.40.605.10">
    <property type="entry name" value="Aldehyde Dehydrogenase, Chain A, domain 1"/>
    <property type="match status" value="1"/>
</dbReference>
<keyword evidence="2 4" id="KW-0560">Oxidoreductase</keyword>
<dbReference type="InterPro" id="IPR016161">
    <property type="entry name" value="Ald_DH/histidinol_DH"/>
</dbReference>
<accession>A0A4R7NJB1</accession>